<organism evidence="1 2">
    <name type="scientific">Taibaiella soli</name>
    <dbReference type="NCBI Taxonomy" id="1649169"/>
    <lineage>
        <taxon>Bacteria</taxon>
        <taxon>Pseudomonadati</taxon>
        <taxon>Bacteroidota</taxon>
        <taxon>Chitinophagia</taxon>
        <taxon>Chitinophagales</taxon>
        <taxon>Chitinophagaceae</taxon>
        <taxon>Taibaiella</taxon>
    </lineage>
</organism>
<reference evidence="1 2" key="1">
    <citation type="submission" date="2018-06" db="EMBL/GenBank/DDBJ databases">
        <title>Mucibacter soli gen. nov., sp. nov., a new member of the family Chitinophagaceae producing mucin.</title>
        <authorList>
            <person name="Kim M.-K."/>
            <person name="Park S."/>
            <person name="Kim T.-S."/>
            <person name="Joung Y."/>
            <person name="Han J.-H."/>
            <person name="Kim S.B."/>
        </authorList>
    </citation>
    <scope>NUCLEOTIDE SEQUENCE [LARGE SCALE GENOMIC DNA]</scope>
    <source>
        <strain evidence="1 2">R1-15</strain>
    </source>
</reference>
<gene>
    <name evidence="1" type="ORF">DN068_06210</name>
</gene>
<proteinExistence type="predicted"/>
<sequence>MLGEYSNYQSLKEAITNYLIGLAKVGSKCTFRELYTALNIPLYVTYSYHRKLIGLICSEINGEQWLQGRPLIGVLLCGETDGYITGKGFFLFMDYPEFCEGFNFDKENITHQAAFFGIHARKCWLYWLKRRKDDEKKSEQIQKKQTGG</sequence>
<comment type="caution">
    <text evidence="1">The sequence shown here is derived from an EMBL/GenBank/DDBJ whole genome shotgun (WGS) entry which is preliminary data.</text>
</comment>
<accession>A0A2W2ANJ7</accession>
<protein>
    <submittedName>
        <fullName evidence="1">Uncharacterized protein</fullName>
    </submittedName>
</protein>
<dbReference type="Proteomes" id="UP000248745">
    <property type="component" value="Unassembled WGS sequence"/>
</dbReference>
<name>A0A2W2ANJ7_9BACT</name>
<dbReference type="AlphaFoldDB" id="A0A2W2ANJ7"/>
<keyword evidence="2" id="KW-1185">Reference proteome</keyword>
<evidence type="ECO:0000313" key="2">
    <source>
        <dbReference type="Proteomes" id="UP000248745"/>
    </source>
</evidence>
<evidence type="ECO:0000313" key="1">
    <source>
        <dbReference type="EMBL" id="PZF73930.1"/>
    </source>
</evidence>
<dbReference type="EMBL" id="QKTW01000009">
    <property type="protein sequence ID" value="PZF73930.1"/>
    <property type="molecule type" value="Genomic_DNA"/>
</dbReference>